<dbReference type="CDD" id="cd10918">
    <property type="entry name" value="CE4_NodB_like_5s_6s"/>
    <property type="match status" value="1"/>
</dbReference>
<dbReference type="EMBL" id="RZHH01000001">
    <property type="protein sequence ID" value="RYJ19529.1"/>
    <property type="molecule type" value="Genomic_DNA"/>
</dbReference>
<feature type="domain" description="NodB homology" evidence="3">
    <location>
        <begin position="84"/>
        <end position="285"/>
    </location>
</feature>
<dbReference type="GO" id="GO:0005576">
    <property type="term" value="C:extracellular region"/>
    <property type="evidence" value="ECO:0007669"/>
    <property type="project" value="UniProtKB-SubCell"/>
</dbReference>
<dbReference type="Gene3D" id="3.20.20.370">
    <property type="entry name" value="Glycoside hydrolase/deacetylase"/>
    <property type="match status" value="1"/>
</dbReference>
<keyword evidence="2" id="KW-0732">Signal</keyword>
<dbReference type="RefSeq" id="WP_129783076.1">
    <property type="nucleotide sequence ID" value="NZ_RZHH01000001.1"/>
</dbReference>
<evidence type="ECO:0000313" key="5">
    <source>
        <dbReference type="Proteomes" id="UP000294028"/>
    </source>
</evidence>
<accession>A0A482TQ64</accession>
<name>A0A482TQ64_9EURY</name>
<dbReference type="AlphaFoldDB" id="A0A482TQ64"/>
<dbReference type="GO" id="GO:0005975">
    <property type="term" value="P:carbohydrate metabolic process"/>
    <property type="evidence" value="ECO:0007669"/>
    <property type="project" value="InterPro"/>
</dbReference>
<dbReference type="Proteomes" id="UP000294028">
    <property type="component" value="Unassembled WGS sequence"/>
</dbReference>
<dbReference type="InterPro" id="IPR002509">
    <property type="entry name" value="NODB_dom"/>
</dbReference>
<evidence type="ECO:0000256" key="1">
    <source>
        <dbReference type="ARBA" id="ARBA00004613"/>
    </source>
</evidence>
<dbReference type="InterPro" id="IPR011330">
    <property type="entry name" value="Glyco_hydro/deAcase_b/a-brl"/>
</dbReference>
<reference evidence="4 5" key="1">
    <citation type="submission" date="2018-12" db="EMBL/GenBank/DDBJ databases">
        <title>Genome analysis provides insights into bioremediation potentialities of Halogeometricum borinquense strain N11.</title>
        <authorList>
            <person name="Najjari A."/>
            <person name="Youssef N."/>
            <person name="Fhoula I."/>
            <person name="Ben Dhia O."/>
            <person name="Mahjoubi M."/>
            <person name="Ouzari H.I."/>
            <person name="Cherif A."/>
        </authorList>
    </citation>
    <scope>NUCLEOTIDE SEQUENCE [LARGE SCALE GENOMIC DNA]</scope>
    <source>
        <strain evidence="4 5">N11</strain>
    </source>
</reference>
<proteinExistence type="predicted"/>
<dbReference type="SUPFAM" id="SSF88713">
    <property type="entry name" value="Glycoside hydrolase/deacetylase"/>
    <property type="match status" value="1"/>
</dbReference>
<dbReference type="PANTHER" id="PTHR34216:SF3">
    <property type="entry name" value="POLY-BETA-1,6-N-ACETYL-D-GLUCOSAMINE N-DEACETYLASE"/>
    <property type="match status" value="1"/>
</dbReference>
<comment type="subcellular location">
    <subcellularLocation>
        <location evidence="1">Secreted</location>
    </subcellularLocation>
</comment>
<dbReference type="InterPro" id="IPR051398">
    <property type="entry name" value="Polysacch_Deacetylase"/>
</dbReference>
<sequence>MTDASLTRRLARAGFEALARLDGATNVSHLYPDEANAVLAYHAVGEPAGYGNISTDRFRRDLDYITEHFTVGDLPAVLDSYGGKRVALTFDDAYDDFYENVLPLLREYNVPATLFVPVEFVGGCPDDYAYRFARSPIDHESFNDPSLFDGETVRGPSMMSWDRLNEVAADPLVTVGTHTRTHPDLGRIHDRETLEYEIVGARDVLEERLGVDVDRFCYPYGRYSDEAVSVVEESHRLAVTSQHGVLIDVEAADRYRLPRVRAHKEEQYVRWDLSGLRWELTELVS</sequence>
<dbReference type="Pfam" id="PF01522">
    <property type="entry name" value="Polysacc_deac_1"/>
    <property type="match status" value="1"/>
</dbReference>
<evidence type="ECO:0000256" key="2">
    <source>
        <dbReference type="ARBA" id="ARBA00022729"/>
    </source>
</evidence>
<evidence type="ECO:0000313" key="4">
    <source>
        <dbReference type="EMBL" id="RYJ19529.1"/>
    </source>
</evidence>
<dbReference type="PROSITE" id="PS51677">
    <property type="entry name" value="NODB"/>
    <property type="match status" value="1"/>
</dbReference>
<dbReference type="GO" id="GO:0016810">
    <property type="term" value="F:hydrolase activity, acting on carbon-nitrogen (but not peptide) bonds"/>
    <property type="evidence" value="ECO:0007669"/>
    <property type="project" value="InterPro"/>
</dbReference>
<protein>
    <submittedName>
        <fullName evidence="4">Polysaccharide deacetylase family protein</fullName>
    </submittedName>
</protein>
<dbReference type="PANTHER" id="PTHR34216">
    <property type="match status" value="1"/>
</dbReference>
<gene>
    <name evidence="4" type="ORF">ELS19_00570</name>
</gene>
<comment type="caution">
    <text evidence="4">The sequence shown here is derived from an EMBL/GenBank/DDBJ whole genome shotgun (WGS) entry which is preliminary data.</text>
</comment>
<organism evidence="4 5">
    <name type="scientific">Halogeometricum borinquense</name>
    <dbReference type="NCBI Taxonomy" id="60847"/>
    <lineage>
        <taxon>Archaea</taxon>
        <taxon>Methanobacteriati</taxon>
        <taxon>Methanobacteriota</taxon>
        <taxon>Stenosarchaea group</taxon>
        <taxon>Halobacteria</taxon>
        <taxon>Halobacteriales</taxon>
        <taxon>Haloferacaceae</taxon>
        <taxon>Halogeometricum</taxon>
    </lineage>
</organism>
<evidence type="ECO:0000259" key="3">
    <source>
        <dbReference type="PROSITE" id="PS51677"/>
    </source>
</evidence>